<comment type="catalytic activity">
    <reaction evidence="11">
        <text>L-threonine + hydrogencarbonate + ATP = L-threonylcarbamoyladenylate + diphosphate + H2O</text>
        <dbReference type="Rhea" id="RHEA:36407"/>
        <dbReference type="ChEBI" id="CHEBI:15377"/>
        <dbReference type="ChEBI" id="CHEBI:17544"/>
        <dbReference type="ChEBI" id="CHEBI:30616"/>
        <dbReference type="ChEBI" id="CHEBI:33019"/>
        <dbReference type="ChEBI" id="CHEBI:57926"/>
        <dbReference type="ChEBI" id="CHEBI:73682"/>
        <dbReference type="EC" id="2.7.7.87"/>
    </reaction>
</comment>
<evidence type="ECO:0000256" key="3">
    <source>
        <dbReference type="ARBA" id="ARBA00012584"/>
    </source>
</evidence>
<dbReference type="SMART" id="SM00226">
    <property type="entry name" value="LMWPc"/>
    <property type="match status" value="1"/>
</dbReference>
<evidence type="ECO:0000313" key="18">
    <source>
        <dbReference type="Proteomes" id="UP000283992"/>
    </source>
</evidence>
<dbReference type="Pfam" id="PF01300">
    <property type="entry name" value="Sua5_yciO_yrdC"/>
    <property type="match status" value="1"/>
</dbReference>
<dbReference type="PANTHER" id="PTHR17490">
    <property type="entry name" value="SUA5"/>
    <property type="match status" value="1"/>
</dbReference>
<dbReference type="GO" id="GO:0000049">
    <property type="term" value="F:tRNA binding"/>
    <property type="evidence" value="ECO:0007669"/>
    <property type="project" value="TreeGrafter"/>
</dbReference>
<organism evidence="14 17">
    <name type="scientific">Mediterraneibacter gnavus</name>
    <name type="common">Ruminococcus gnavus</name>
    <dbReference type="NCBI Taxonomy" id="33038"/>
    <lineage>
        <taxon>Bacteria</taxon>
        <taxon>Bacillati</taxon>
        <taxon>Bacillota</taxon>
        <taxon>Clostridia</taxon>
        <taxon>Lachnospirales</taxon>
        <taxon>Lachnospiraceae</taxon>
        <taxon>Mediterraneibacter</taxon>
    </lineage>
</organism>
<dbReference type="InterPro" id="IPR006070">
    <property type="entry name" value="Sua5-like_dom"/>
</dbReference>
<dbReference type="EMBL" id="JAAIRV010000014">
    <property type="protein sequence ID" value="NSI58488.1"/>
    <property type="molecule type" value="Genomic_DNA"/>
</dbReference>
<evidence type="ECO:0000256" key="9">
    <source>
        <dbReference type="ARBA" id="ARBA00022840"/>
    </source>
</evidence>
<dbReference type="GO" id="GO:0003725">
    <property type="term" value="F:double-stranded RNA binding"/>
    <property type="evidence" value="ECO:0007669"/>
    <property type="project" value="InterPro"/>
</dbReference>
<dbReference type="GO" id="GO:0008033">
    <property type="term" value="P:tRNA processing"/>
    <property type="evidence" value="ECO:0007669"/>
    <property type="project" value="UniProtKB-KW"/>
</dbReference>
<dbReference type="SUPFAM" id="SSF52788">
    <property type="entry name" value="Phosphotyrosine protein phosphatases I"/>
    <property type="match status" value="1"/>
</dbReference>
<evidence type="ECO:0000259" key="12">
    <source>
        <dbReference type="PROSITE" id="PS51163"/>
    </source>
</evidence>
<keyword evidence="7" id="KW-0548">Nucleotidyltransferase</keyword>
<dbReference type="EC" id="2.7.7.87" evidence="3"/>
<reference evidence="14 17" key="1">
    <citation type="journal article" date="2017" name="Genome Med.">
        <title>A novel Ruminococcus gnavus clade enriched in inflammatory bowel disease patients.</title>
        <authorList>
            <person name="Hall A.B."/>
            <person name="Yassour M."/>
            <person name="Sauk J."/>
            <person name="Garner A."/>
            <person name="Jiang X."/>
            <person name="Arthur T."/>
            <person name="Lagoudas G.K."/>
            <person name="Vatanen T."/>
            <person name="Fornelos N."/>
            <person name="Wilson R."/>
            <person name="Bertha M."/>
            <person name="Cohen M."/>
            <person name="Garber J."/>
            <person name="Khalili H."/>
            <person name="Gevers D."/>
            <person name="Ananthakrishnan A.N."/>
            <person name="Kugathasan S."/>
            <person name="Lander E.S."/>
            <person name="Blainey P."/>
            <person name="Vlamakis H."/>
            <person name="Xavier R.J."/>
            <person name="Huttenhower C."/>
        </authorList>
    </citation>
    <scope>NUCLEOTIDE SEQUENCE [LARGE SCALE GENOMIC DNA]</scope>
    <source>
        <strain evidence="14 17">RJX1118</strain>
    </source>
</reference>
<name>A0A2N5NKK5_MEDGN</name>
<dbReference type="GO" id="GO:0006450">
    <property type="term" value="P:regulation of translational fidelity"/>
    <property type="evidence" value="ECO:0007669"/>
    <property type="project" value="TreeGrafter"/>
</dbReference>
<evidence type="ECO:0000313" key="15">
    <source>
        <dbReference type="EMBL" id="RHG14563.1"/>
    </source>
</evidence>
<dbReference type="NCBIfam" id="TIGR00057">
    <property type="entry name" value="L-threonylcarbamoyladenylate synthase"/>
    <property type="match status" value="1"/>
</dbReference>
<dbReference type="AlphaFoldDB" id="A0A2N5NKK5"/>
<dbReference type="Proteomes" id="UP000283992">
    <property type="component" value="Unassembled WGS sequence"/>
</dbReference>
<evidence type="ECO:0000256" key="8">
    <source>
        <dbReference type="ARBA" id="ARBA00022741"/>
    </source>
</evidence>
<evidence type="ECO:0000256" key="1">
    <source>
        <dbReference type="ARBA" id="ARBA00004496"/>
    </source>
</evidence>
<evidence type="ECO:0000313" key="13">
    <source>
        <dbReference type="EMBL" id="NSI58488.1"/>
    </source>
</evidence>
<evidence type="ECO:0000313" key="14">
    <source>
        <dbReference type="EMBL" id="PLT56830.1"/>
    </source>
</evidence>
<comment type="caution">
    <text evidence="14">The sequence shown here is derived from an EMBL/GenBank/DDBJ whole genome shotgun (WGS) entry which is preliminary data.</text>
</comment>
<dbReference type="InterPro" id="IPR005145">
    <property type="entry name" value="Sua5_C"/>
</dbReference>
<dbReference type="PROSITE" id="PS51163">
    <property type="entry name" value="YRDC"/>
    <property type="match status" value="1"/>
</dbReference>
<keyword evidence="9" id="KW-0067">ATP-binding</keyword>
<dbReference type="GO" id="GO:0005737">
    <property type="term" value="C:cytoplasm"/>
    <property type="evidence" value="ECO:0007669"/>
    <property type="project" value="UniProtKB-SubCell"/>
</dbReference>
<evidence type="ECO:0000256" key="5">
    <source>
        <dbReference type="ARBA" id="ARBA00022679"/>
    </source>
</evidence>
<dbReference type="Proteomes" id="UP000285697">
    <property type="component" value="Unassembled WGS sequence"/>
</dbReference>
<dbReference type="EMBL" id="NIHM01000004">
    <property type="protein sequence ID" value="PLT56830.1"/>
    <property type="molecule type" value="Genomic_DNA"/>
</dbReference>
<dbReference type="InterPro" id="IPR017945">
    <property type="entry name" value="DHBP_synth_RibB-like_a/b_dom"/>
</dbReference>
<dbReference type="InterPro" id="IPR036196">
    <property type="entry name" value="Ptyr_pPase_sf"/>
</dbReference>
<evidence type="ECO:0000313" key="17">
    <source>
        <dbReference type="Proteomes" id="UP000234849"/>
    </source>
</evidence>
<dbReference type="GO" id="GO:0005524">
    <property type="term" value="F:ATP binding"/>
    <property type="evidence" value="ECO:0007669"/>
    <property type="project" value="UniProtKB-KW"/>
</dbReference>
<dbReference type="Gene3D" id="3.90.870.10">
    <property type="entry name" value="DHBP synthase"/>
    <property type="match status" value="1"/>
</dbReference>
<dbReference type="InterPro" id="IPR023485">
    <property type="entry name" value="Ptyr_pPase"/>
</dbReference>
<gene>
    <name evidence="14" type="ORF">CDL18_03985</name>
    <name evidence="16" type="ORF">DW142_10330</name>
    <name evidence="15" type="ORF">DW270_15145</name>
    <name evidence="13" type="ORF">G4993_08745</name>
</gene>
<dbReference type="Gene3D" id="3.40.50.2300">
    <property type="match status" value="1"/>
</dbReference>
<evidence type="ECO:0000256" key="4">
    <source>
        <dbReference type="ARBA" id="ARBA00022490"/>
    </source>
</evidence>
<dbReference type="SUPFAM" id="SSF55821">
    <property type="entry name" value="YrdC/RibB"/>
    <property type="match status" value="1"/>
</dbReference>
<keyword evidence="6" id="KW-0819">tRNA processing</keyword>
<dbReference type="Proteomes" id="UP001296580">
    <property type="component" value="Unassembled WGS sequence"/>
</dbReference>
<dbReference type="GO" id="GO:0061710">
    <property type="term" value="F:L-threonylcarbamoyladenylate synthase"/>
    <property type="evidence" value="ECO:0007669"/>
    <property type="project" value="UniProtKB-EC"/>
</dbReference>
<evidence type="ECO:0000256" key="11">
    <source>
        <dbReference type="ARBA" id="ARBA00048366"/>
    </source>
</evidence>
<dbReference type="EMBL" id="QRIA01000031">
    <property type="protein sequence ID" value="RHG14563.1"/>
    <property type="molecule type" value="Genomic_DNA"/>
</dbReference>
<protein>
    <recommendedName>
        <fullName evidence="10">L-threonylcarbamoyladenylate synthase</fullName>
        <ecNumber evidence="3">2.7.7.87</ecNumber>
    </recommendedName>
    <alternativeName>
        <fullName evidence="10">L-threonylcarbamoyladenylate synthase</fullName>
    </alternativeName>
</protein>
<keyword evidence="8" id="KW-0547">Nucleotide-binding</keyword>
<dbReference type="Gene3D" id="3.40.50.11030">
    <property type="entry name" value="Threonylcarbamoyl-AMP synthase, C-terminal domain"/>
    <property type="match status" value="1"/>
</dbReference>
<proteinExistence type="inferred from homology"/>
<evidence type="ECO:0000256" key="2">
    <source>
        <dbReference type="ARBA" id="ARBA00007663"/>
    </source>
</evidence>
<accession>A0A2N5NKK5</accession>
<dbReference type="PANTHER" id="PTHR17490:SF16">
    <property type="entry name" value="THREONYLCARBAMOYL-AMP SYNTHASE"/>
    <property type="match status" value="1"/>
</dbReference>
<reference evidence="13" key="3">
    <citation type="journal article" date="2020" name="Cell Host Microbe">
        <title>Functional and Genomic Variation between Human-Derived Isolates of Lachnospiraceae Reveals Inter- and Intra-Species Diversity.</title>
        <authorList>
            <person name="Sorbara M.T."/>
            <person name="Littmann E.R."/>
            <person name="Fontana E."/>
            <person name="Moody T.U."/>
            <person name="Kohout C.E."/>
            <person name="Gjonbalaj M."/>
            <person name="Eaton V."/>
            <person name="Seok R."/>
            <person name="Leiner I.M."/>
            <person name="Pamer E.G."/>
        </authorList>
    </citation>
    <scope>NUCLEOTIDE SEQUENCE</scope>
    <source>
        <strain evidence="13">MSK.15.32</strain>
    </source>
</reference>
<evidence type="ECO:0000313" key="16">
    <source>
        <dbReference type="EMBL" id="RHJ11280.1"/>
    </source>
</evidence>
<evidence type="ECO:0000256" key="10">
    <source>
        <dbReference type="ARBA" id="ARBA00029774"/>
    </source>
</evidence>
<comment type="subcellular location">
    <subcellularLocation>
        <location evidence="1">Cytoplasm</location>
    </subcellularLocation>
</comment>
<dbReference type="EMBL" id="QRLN01000013">
    <property type="protein sequence ID" value="RHJ11280.1"/>
    <property type="molecule type" value="Genomic_DNA"/>
</dbReference>
<evidence type="ECO:0000313" key="19">
    <source>
        <dbReference type="Proteomes" id="UP000285697"/>
    </source>
</evidence>
<dbReference type="InterPro" id="IPR050156">
    <property type="entry name" value="TC-AMP_synthase_SUA5"/>
</dbReference>
<keyword evidence="5" id="KW-0808">Transferase</keyword>
<dbReference type="FunFam" id="3.90.870.10:FF:000009">
    <property type="entry name" value="Threonylcarbamoyl-AMP synthase, putative"/>
    <property type="match status" value="1"/>
</dbReference>
<evidence type="ECO:0000256" key="7">
    <source>
        <dbReference type="ARBA" id="ARBA00022695"/>
    </source>
</evidence>
<dbReference type="Pfam" id="PF01451">
    <property type="entry name" value="LMWPc"/>
    <property type="match status" value="1"/>
</dbReference>
<feature type="domain" description="YrdC-like" evidence="12">
    <location>
        <begin position="28"/>
        <end position="214"/>
    </location>
</feature>
<reference evidence="18 19" key="2">
    <citation type="submission" date="2018-08" db="EMBL/GenBank/DDBJ databases">
        <title>A genome reference for cultivated species of the human gut microbiota.</title>
        <authorList>
            <person name="Zou Y."/>
            <person name="Xue W."/>
            <person name="Luo G."/>
        </authorList>
    </citation>
    <scope>NUCLEOTIDE SEQUENCE [LARGE SCALE GENOMIC DNA]</scope>
    <source>
        <strain evidence="16 18">AM12-54</strain>
        <strain evidence="15 19">AM22-7AC</strain>
    </source>
</reference>
<comment type="similarity">
    <text evidence="2">Belongs to the SUA5 family.</text>
</comment>
<keyword evidence="4" id="KW-0963">Cytoplasm</keyword>
<reference evidence="13" key="4">
    <citation type="submission" date="2020-02" db="EMBL/GenBank/DDBJ databases">
        <authorList>
            <person name="Littmann E."/>
            <person name="Sorbara M."/>
        </authorList>
    </citation>
    <scope>NUCLEOTIDE SEQUENCE</scope>
    <source>
        <strain evidence="13">MSK.15.32</strain>
    </source>
</reference>
<dbReference type="Pfam" id="PF03481">
    <property type="entry name" value="Sua5_C"/>
    <property type="match status" value="1"/>
</dbReference>
<evidence type="ECO:0000256" key="6">
    <source>
        <dbReference type="ARBA" id="ARBA00022694"/>
    </source>
</evidence>
<sequence length="523" mass="57720">MLSADKKNGIMKAMETIIKKIDKNQIDEDAIREAGEILREGGLVAFPTETVYGLGANALDEEAAKKTYEAKGRPSDNPLIVHIADLEDLSEITENVPPETELLAKHFWPGPLTMIFEKSSLVPYGTTGGLDTVAVRMPSDLIARKLILAAGGYVSAPSANTSGRPSPTTAEHVWEDLNGKIEMIIDGGSVDIGLESTILDMTVSPPMILRPGAITADMLEEVIGVVSVDETILGSESSQAPKAPGMKYRHYAPKAKLTIVEGSLKEEVFAIRQLAYEKSRQGVQVGIIGTNETVEFYTHGLVKNIGSRENEKTIARNLYRILREFDEEDVSEIYSESFAIQGIGNAIMNRLEKAAGHCRIPASVLTKEQKYRKIVFVSNTDTCRGPVAAEIFRHQSLDQEYWIESKGMVVLFPEPVNQKAEAILKSNQMTLEGYTSRPFTEKNLNPETLILTMAQAQKEKILSEYPNEYTDNVYTLTEFTGETEEIPDPYGQPLTAYGECYEKITLLIEKLAEILNSFTKGGQ</sequence>
<dbReference type="Proteomes" id="UP000234849">
    <property type="component" value="Unassembled WGS sequence"/>
</dbReference>
<dbReference type="InterPro" id="IPR038385">
    <property type="entry name" value="Sua5/YwlC_C"/>
</dbReference>